<evidence type="ECO:0000256" key="8">
    <source>
        <dbReference type="ARBA" id="ARBA00047571"/>
    </source>
</evidence>
<dbReference type="Gene3D" id="2.170.270.10">
    <property type="entry name" value="SET domain"/>
    <property type="match status" value="2"/>
</dbReference>
<dbReference type="InterPro" id="IPR046341">
    <property type="entry name" value="SET_dom_sf"/>
</dbReference>
<dbReference type="InterPro" id="IPR044570">
    <property type="entry name" value="Set1-like"/>
</dbReference>
<feature type="domain" description="GYF" evidence="11">
    <location>
        <begin position="218"/>
        <end position="268"/>
    </location>
</feature>
<dbReference type="PROSITE" id="PS50829">
    <property type="entry name" value="GYF"/>
    <property type="match status" value="1"/>
</dbReference>
<dbReference type="Pfam" id="PF00856">
    <property type="entry name" value="SET"/>
    <property type="match status" value="1"/>
</dbReference>
<evidence type="ECO:0000313" key="13">
    <source>
        <dbReference type="Proteomes" id="UP000187203"/>
    </source>
</evidence>
<keyword evidence="6" id="KW-0156">Chromatin regulator</keyword>
<dbReference type="Gene3D" id="3.30.1490.40">
    <property type="match status" value="2"/>
</dbReference>
<dbReference type="OrthoDB" id="308383at2759"/>
<feature type="region of interest" description="Disordered" evidence="9">
    <location>
        <begin position="653"/>
        <end position="846"/>
    </location>
</feature>
<feature type="region of interest" description="Disordered" evidence="9">
    <location>
        <begin position="598"/>
        <end position="629"/>
    </location>
</feature>
<feature type="compositionally biased region" description="Low complexity" evidence="9">
    <location>
        <begin position="696"/>
        <end position="707"/>
    </location>
</feature>
<evidence type="ECO:0000313" key="12">
    <source>
        <dbReference type="EMBL" id="OMO94655.1"/>
    </source>
</evidence>
<evidence type="ECO:0000256" key="1">
    <source>
        <dbReference type="ARBA" id="ARBA00004123"/>
    </source>
</evidence>
<evidence type="ECO:0000256" key="6">
    <source>
        <dbReference type="ARBA" id="ARBA00022853"/>
    </source>
</evidence>
<dbReference type="SUPFAM" id="SSF55277">
    <property type="entry name" value="GYF domain"/>
    <property type="match status" value="2"/>
</dbReference>
<evidence type="ECO:0000256" key="3">
    <source>
        <dbReference type="ARBA" id="ARBA00022603"/>
    </source>
</evidence>
<gene>
    <name evidence="12" type="ORF">COLO4_16220</name>
</gene>
<dbReference type="PANTHER" id="PTHR45814">
    <property type="entry name" value="HISTONE-LYSINE N-METHYLTRANSFERASE SETD1"/>
    <property type="match status" value="1"/>
</dbReference>
<feature type="compositionally biased region" description="Basic and acidic residues" evidence="9">
    <location>
        <begin position="598"/>
        <end position="617"/>
    </location>
</feature>
<dbReference type="AlphaFoldDB" id="A0A1R3JIR0"/>
<dbReference type="SUPFAM" id="SSF82199">
    <property type="entry name" value="SET domain"/>
    <property type="match status" value="1"/>
</dbReference>
<evidence type="ECO:0000256" key="9">
    <source>
        <dbReference type="SAM" id="MobiDB-lite"/>
    </source>
</evidence>
<feature type="compositionally biased region" description="Low complexity" evidence="9">
    <location>
        <begin position="618"/>
        <end position="629"/>
    </location>
</feature>
<feature type="compositionally biased region" description="Basic and acidic residues" evidence="9">
    <location>
        <begin position="814"/>
        <end position="823"/>
    </location>
</feature>
<reference evidence="13" key="1">
    <citation type="submission" date="2013-09" db="EMBL/GenBank/DDBJ databases">
        <title>Corchorus olitorius genome sequencing.</title>
        <authorList>
            <person name="Alam M."/>
            <person name="Haque M.S."/>
            <person name="Islam M.S."/>
            <person name="Emdad E.M."/>
            <person name="Islam M.M."/>
            <person name="Ahmed B."/>
            <person name="Halim A."/>
            <person name="Hossen Q.M.M."/>
            <person name="Hossain M.Z."/>
            <person name="Ahmed R."/>
            <person name="Khan M.M."/>
            <person name="Islam R."/>
            <person name="Rashid M.M."/>
            <person name="Khan S.A."/>
            <person name="Rahman M.S."/>
            <person name="Alam M."/>
            <person name="Yahiya A.S."/>
            <person name="Khan M.S."/>
            <person name="Azam M.S."/>
            <person name="Haque T."/>
            <person name="Lashkar M.Z.H."/>
            <person name="Akhand A.I."/>
            <person name="Morshed G."/>
            <person name="Roy S."/>
            <person name="Uddin K.S."/>
            <person name="Rabeya T."/>
            <person name="Hossain A.S."/>
            <person name="Chowdhury A."/>
            <person name="Snigdha A.R."/>
            <person name="Mortoza M.S."/>
            <person name="Matin S.A."/>
            <person name="Hoque S.M.E."/>
            <person name="Islam M.K."/>
            <person name="Roy D.K."/>
            <person name="Haider R."/>
            <person name="Moosa M.M."/>
            <person name="Elias S.M."/>
            <person name="Hasan A.M."/>
            <person name="Jahan S."/>
            <person name="Shafiuddin M."/>
            <person name="Mahmood N."/>
            <person name="Shommy N.S."/>
        </authorList>
    </citation>
    <scope>NUCLEOTIDE SEQUENCE [LARGE SCALE GENOMIC DNA]</scope>
    <source>
        <strain evidence="13">cv. O-4</strain>
    </source>
</reference>
<sequence>MVSSACPLEEYDHVQDHPYFSRKRLKVSDPNPNICTGLSAHFASSNHSDEQPAMEMSCQSNGNGSVIPQSCNGGGASCQENSYSSYAPSSSSSSSSSFASGWMYVNEHGQMCGPYIQQQLYEGLSTGFLPDELPVYPVVNGTLMNSVPLKYFKQFPDHVATGFVYLTSNTASHYLKASHTNFQHTLAQSHPNCNGIDASNHLMPNSLASSFLLQSGEDACWLYEDDENRKHGPHSLLQLHSWHRYGYLADSVMIYHAENRFQPTKLLSVLNAWKGSQFYAAGNEQALSVNLISEISEEISSELHSGIMKAARRVVLDEIISNIMLEFIAAKKSQRHLMVESLNQYAKTSPDGKMIENSPEIKTNCTHKLRTAASDNVSDQPCMQEFKESLGSIKSVGSFENFRGSCTVVCKMLFEYCMQVMWNAVFYDSIAEYTSVWRREKLWFTQPNVMVSATDFRENHEKAEKILSGTEPIACGVDCPPGFQLARDAAGNPAEKSCDAIDEEKVDEPPAPGLEGNAGTLVPSRINKFRPSRSDEHIPKIGEYVAMAMCRQKLHDDVLREWNSSFIGSSLSQFLISWRALKKQRLCDGNEKRAFSADRENIAASSTRHEKLRDGSKKSQSSGSSELSLATDKNTYCRKKKLIRKKIEALQSTIANGSQNQPVERPRKKEASRNLLDQSDPEPTAATSKEVGINKRVSQVSTVSRSSKAIAKCSLPNGHSLPKSASARKTTKVSPAVQKNLARESATEARKERASTFQDGDVEKTEGRSNHIVVYKGGVTNESRKKTLKAPKVSRVKRKQSNDHEPPSLPSKLQKLENCDGKHSSSRGIADQKAQPVRSKTANSCPISDGCARSSINGWEWHKWSLNASPAERAHVRGTQCIDMKFSRYEVNNMTQGSNSKGLSARTNRVKLRNLVAAAEGADLLKATQLKARKKRLRFQRSKIHDWGLVALEPIEAEDFVIEYVGELVRARPNCYTKVISVEGQKKIFIYAKRHITAGEELTYNYKFPLEEKKIPCNCGSKK</sequence>
<feature type="compositionally biased region" description="Polar residues" evidence="9">
    <location>
        <begin position="653"/>
        <end position="662"/>
    </location>
</feature>
<dbReference type="SMART" id="SM00317">
    <property type="entry name" value="SET"/>
    <property type="match status" value="1"/>
</dbReference>
<dbReference type="Pfam" id="PF02213">
    <property type="entry name" value="GYF"/>
    <property type="match status" value="1"/>
</dbReference>
<protein>
    <recommendedName>
        <fullName evidence="2">[histone H3]-lysine(4) N-trimethyltransferase</fullName>
        <ecNumber evidence="2">2.1.1.354</ecNumber>
    </recommendedName>
</protein>
<dbReference type="Proteomes" id="UP000187203">
    <property type="component" value="Unassembled WGS sequence"/>
</dbReference>
<name>A0A1R3JIR0_9ROSI</name>
<dbReference type="GO" id="GO:0048188">
    <property type="term" value="C:Set1C/COMPASS complex"/>
    <property type="evidence" value="ECO:0007669"/>
    <property type="project" value="TreeGrafter"/>
</dbReference>
<evidence type="ECO:0000259" key="11">
    <source>
        <dbReference type="PROSITE" id="PS50829"/>
    </source>
</evidence>
<evidence type="ECO:0000256" key="4">
    <source>
        <dbReference type="ARBA" id="ARBA00022679"/>
    </source>
</evidence>
<dbReference type="GO" id="GO:0032259">
    <property type="term" value="P:methylation"/>
    <property type="evidence" value="ECO:0007669"/>
    <property type="project" value="UniProtKB-KW"/>
</dbReference>
<proteinExistence type="predicted"/>
<dbReference type="PROSITE" id="PS50280">
    <property type="entry name" value="SET"/>
    <property type="match status" value="1"/>
</dbReference>
<comment type="catalytic activity">
    <reaction evidence="8">
        <text>L-lysyl(4)-[histone H3] + 3 S-adenosyl-L-methionine = N(6),N(6),N(6)-trimethyl-L-lysyl(4)-[histone H3] + 3 S-adenosyl-L-homocysteine + 3 H(+)</text>
        <dbReference type="Rhea" id="RHEA:60260"/>
        <dbReference type="Rhea" id="RHEA-COMP:15537"/>
        <dbReference type="Rhea" id="RHEA-COMP:15547"/>
        <dbReference type="ChEBI" id="CHEBI:15378"/>
        <dbReference type="ChEBI" id="CHEBI:29969"/>
        <dbReference type="ChEBI" id="CHEBI:57856"/>
        <dbReference type="ChEBI" id="CHEBI:59789"/>
        <dbReference type="ChEBI" id="CHEBI:61961"/>
        <dbReference type="EC" id="2.1.1.354"/>
    </reaction>
</comment>
<organism evidence="12 13">
    <name type="scientific">Corchorus olitorius</name>
    <dbReference type="NCBI Taxonomy" id="93759"/>
    <lineage>
        <taxon>Eukaryota</taxon>
        <taxon>Viridiplantae</taxon>
        <taxon>Streptophyta</taxon>
        <taxon>Embryophyta</taxon>
        <taxon>Tracheophyta</taxon>
        <taxon>Spermatophyta</taxon>
        <taxon>Magnoliopsida</taxon>
        <taxon>eudicotyledons</taxon>
        <taxon>Gunneridae</taxon>
        <taxon>Pentapetalae</taxon>
        <taxon>rosids</taxon>
        <taxon>malvids</taxon>
        <taxon>Malvales</taxon>
        <taxon>Malvaceae</taxon>
        <taxon>Grewioideae</taxon>
        <taxon>Apeibeae</taxon>
        <taxon>Corchorus</taxon>
    </lineage>
</organism>
<dbReference type="GO" id="GO:0140999">
    <property type="term" value="F:histone H3K4 trimethyltransferase activity"/>
    <property type="evidence" value="ECO:0007669"/>
    <property type="project" value="UniProtKB-EC"/>
</dbReference>
<keyword evidence="3" id="KW-0489">Methyltransferase</keyword>
<dbReference type="STRING" id="93759.A0A1R3JIR0"/>
<comment type="caution">
    <text evidence="12">The sequence shown here is derived from an EMBL/GenBank/DDBJ whole genome shotgun (WGS) entry which is preliminary data.</text>
</comment>
<dbReference type="InterPro" id="IPR001214">
    <property type="entry name" value="SET_dom"/>
</dbReference>
<dbReference type="EC" id="2.1.1.354" evidence="2"/>
<keyword evidence="4" id="KW-0808">Transferase</keyword>
<comment type="subcellular location">
    <subcellularLocation>
        <location evidence="1">Nucleus</location>
    </subcellularLocation>
</comment>
<dbReference type="InterPro" id="IPR003169">
    <property type="entry name" value="GYF"/>
</dbReference>
<accession>A0A1R3JIR0</accession>
<dbReference type="EMBL" id="AWUE01015987">
    <property type="protein sequence ID" value="OMO94655.1"/>
    <property type="molecule type" value="Genomic_DNA"/>
</dbReference>
<dbReference type="InterPro" id="IPR035445">
    <property type="entry name" value="GYF-like_dom_sf"/>
</dbReference>
<feature type="domain" description="SET" evidence="10">
    <location>
        <begin position="935"/>
        <end position="1007"/>
    </location>
</feature>
<evidence type="ECO:0000259" key="10">
    <source>
        <dbReference type="PROSITE" id="PS50280"/>
    </source>
</evidence>
<evidence type="ECO:0000256" key="5">
    <source>
        <dbReference type="ARBA" id="ARBA00022691"/>
    </source>
</evidence>
<keyword evidence="13" id="KW-1185">Reference proteome</keyword>
<dbReference type="PANTHER" id="PTHR45814:SF2">
    <property type="entry name" value="HISTONE-LYSINE N-METHYLTRANSFERASE SETD1"/>
    <property type="match status" value="1"/>
</dbReference>
<keyword evidence="5" id="KW-0949">S-adenosyl-L-methionine</keyword>
<feature type="compositionally biased region" description="Basic and acidic residues" evidence="9">
    <location>
        <begin position="741"/>
        <end position="754"/>
    </location>
</feature>
<evidence type="ECO:0000256" key="7">
    <source>
        <dbReference type="ARBA" id="ARBA00023242"/>
    </source>
</evidence>
<keyword evidence="7" id="KW-0539">Nucleus</keyword>
<evidence type="ECO:0000256" key="2">
    <source>
        <dbReference type="ARBA" id="ARBA00012182"/>
    </source>
</evidence>
<feature type="compositionally biased region" description="Basic residues" evidence="9">
    <location>
        <begin position="786"/>
        <end position="799"/>
    </location>
</feature>